<dbReference type="PANTHER" id="PTHR21581:SF6">
    <property type="entry name" value="TRAFFICKING PROTEIN PARTICLE COMPLEX SUBUNIT 12"/>
    <property type="match status" value="1"/>
</dbReference>
<keyword evidence="4" id="KW-0133">Cell shape</keyword>
<dbReference type="AlphaFoldDB" id="A0A7C4XT16"/>
<dbReference type="Gene3D" id="3.40.710.10">
    <property type="entry name" value="DD-peptidase/beta-lactamase superfamily"/>
    <property type="match status" value="1"/>
</dbReference>
<feature type="transmembrane region" description="Helical" evidence="10">
    <location>
        <begin position="12"/>
        <end position="31"/>
    </location>
</feature>
<evidence type="ECO:0000256" key="6">
    <source>
        <dbReference type="ARBA" id="ARBA00023316"/>
    </source>
</evidence>
<feature type="active site" description="Acyl-ester intermediate" evidence="7">
    <location>
        <position position="129"/>
    </location>
</feature>
<dbReference type="GO" id="GO:0008360">
    <property type="term" value="P:regulation of cell shape"/>
    <property type="evidence" value="ECO:0007669"/>
    <property type="project" value="UniProtKB-KW"/>
</dbReference>
<accession>A0A7C4XT16</accession>
<evidence type="ECO:0000256" key="9">
    <source>
        <dbReference type="RuleBase" id="RU004016"/>
    </source>
</evidence>
<reference evidence="12" key="1">
    <citation type="journal article" date="2020" name="mSystems">
        <title>Genome- and Community-Level Interaction Insights into Carbon Utilization and Element Cycling Functions of Hydrothermarchaeota in Hydrothermal Sediment.</title>
        <authorList>
            <person name="Zhou Z."/>
            <person name="Liu Y."/>
            <person name="Xu W."/>
            <person name="Pan J."/>
            <person name="Luo Z.H."/>
            <person name="Li M."/>
        </authorList>
    </citation>
    <scope>NUCLEOTIDE SEQUENCE [LARGE SCALE GENOMIC DNA]</scope>
    <source>
        <strain evidence="12">SpSt-417</strain>
    </source>
</reference>
<proteinExistence type="inferred from homology"/>
<keyword evidence="10" id="KW-1133">Transmembrane helix</keyword>
<dbReference type="PRINTS" id="PR00725">
    <property type="entry name" value="DADACBPTASE1"/>
</dbReference>
<protein>
    <submittedName>
        <fullName evidence="12">D-alanyl-D-alanine carboxypeptidase</fullName>
    </submittedName>
</protein>
<dbReference type="InterPro" id="IPR018044">
    <property type="entry name" value="Peptidase_S11"/>
</dbReference>
<evidence type="ECO:0000256" key="1">
    <source>
        <dbReference type="ARBA" id="ARBA00007164"/>
    </source>
</evidence>
<dbReference type="GO" id="GO:0009252">
    <property type="term" value="P:peptidoglycan biosynthetic process"/>
    <property type="evidence" value="ECO:0007669"/>
    <property type="project" value="UniProtKB-KW"/>
</dbReference>
<sequence length="341" mass="38139">MGTSLVQKIELSLVFFVINVLWFFDDIWYYLKKGILNTIRIFFCLVVIGYFFKGFYLQPMLGDFSSYTYVLNPNTQSVLGAATNLTEFPFLKNSVPNPVVTAKAIYVEDITHGKELFSKNKDEKLAPASTTKLMAAIVSLELYKLDEIIAIPKACTEIEGQKGGFLEGEKYTVHDLLASMIINSSADAACALSVGKIGYFEFINKMNEKAEEIGLESTSFSNPIGLDDLGGVQFSTAKNLYKLALEARKETILKEFVRTTEKQIKSLDGKESLAVNTNRLLWEVPGTVGIKTGKTEAAGEVLIYEYNKDGKNFIIVVMGSEDRFTDTKNILNWVLESYSWN</sequence>
<evidence type="ECO:0000256" key="3">
    <source>
        <dbReference type="ARBA" id="ARBA00022801"/>
    </source>
</evidence>
<evidence type="ECO:0000256" key="7">
    <source>
        <dbReference type="PIRSR" id="PIRSR618044-1"/>
    </source>
</evidence>
<evidence type="ECO:0000256" key="8">
    <source>
        <dbReference type="PIRSR" id="PIRSR618044-2"/>
    </source>
</evidence>
<feature type="active site" description="Proton acceptor" evidence="7">
    <location>
        <position position="132"/>
    </location>
</feature>
<dbReference type="PANTHER" id="PTHR21581">
    <property type="entry name" value="D-ALANYL-D-ALANINE CARBOXYPEPTIDASE"/>
    <property type="match status" value="1"/>
</dbReference>
<evidence type="ECO:0000256" key="4">
    <source>
        <dbReference type="ARBA" id="ARBA00022960"/>
    </source>
</evidence>
<evidence type="ECO:0000313" key="12">
    <source>
        <dbReference type="EMBL" id="HGW29578.1"/>
    </source>
</evidence>
<feature type="binding site" evidence="8">
    <location>
        <position position="291"/>
    </location>
    <ligand>
        <name>substrate</name>
    </ligand>
</feature>
<gene>
    <name evidence="12" type="ORF">ENR63_01490</name>
</gene>
<dbReference type="SUPFAM" id="SSF56601">
    <property type="entry name" value="beta-lactamase/transpeptidase-like"/>
    <property type="match status" value="1"/>
</dbReference>
<feature type="transmembrane region" description="Helical" evidence="10">
    <location>
        <begin position="38"/>
        <end position="57"/>
    </location>
</feature>
<feature type="domain" description="Peptidase S11 D-alanyl-D-alanine carboxypeptidase A N-terminal" evidence="11">
    <location>
        <begin position="94"/>
        <end position="320"/>
    </location>
</feature>
<keyword evidence="12" id="KW-0645">Protease</keyword>
<comment type="similarity">
    <text evidence="1 9">Belongs to the peptidase S11 family.</text>
</comment>
<keyword evidence="3" id="KW-0378">Hydrolase</keyword>
<dbReference type="InterPro" id="IPR012338">
    <property type="entry name" value="Beta-lactam/transpept-like"/>
</dbReference>
<evidence type="ECO:0000256" key="10">
    <source>
        <dbReference type="SAM" id="Phobius"/>
    </source>
</evidence>
<feature type="active site" evidence="7">
    <location>
        <position position="184"/>
    </location>
</feature>
<keyword evidence="10" id="KW-0472">Membrane</keyword>
<dbReference type="InterPro" id="IPR001967">
    <property type="entry name" value="Peptidase_S11_N"/>
</dbReference>
<dbReference type="GO" id="GO:0009002">
    <property type="term" value="F:serine-type D-Ala-D-Ala carboxypeptidase activity"/>
    <property type="evidence" value="ECO:0007669"/>
    <property type="project" value="InterPro"/>
</dbReference>
<keyword evidence="2" id="KW-0732">Signal</keyword>
<keyword evidence="6" id="KW-0961">Cell wall biogenesis/degradation</keyword>
<comment type="caution">
    <text evidence="12">The sequence shown here is derived from an EMBL/GenBank/DDBJ whole genome shotgun (WGS) entry which is preliminary data.</text>
</comment>
<keyword evidence="10" id="KW-0812">Transmembrane</keyword>
<dbReference type="Pfam" id="PF00768">
    <property type="entry name" value="Peptidase_S11"/>
    <property type="match status" value="1"/>
</dbReference>
<dbReference type="GO" id="GO:0006508">
    <property type="term" value="P:proteolysis"/>
    <property type="evidence" value="ECO:0007669"/>
    <property type="project" value="InterPro"/>
</dbReference>
<organism evidence="12">
    <name type="scientific">candidate division WWE3 bacterium</name>
    <dbReference type="NCBI Taxonomy" id="2053526"/>
    <lineage>
        <taxon>Bacteria</taxon>
        <taxon>Katanobacteria</taxon>
    </lineage>
</organism>
<keyword evidence="5" id="KW-0573">Peptidoglycan synthesis</keyword>
<evidence type="ECO:0000256" key="5">
    <source>
        <dbReference type="ARBA" id="ARBA00022984"/>
    </source>
</evidence>
<evidence type="ECO:0000259" key="11">
    <source>
        <dbReference type="Pfam" id="PF00768"/>
    </source>
</evidence>
<dbReference type="GO" id="GO:0071555">
    <property type="term" value="P:cell wall organization"/>
    <property type="evidence" value="ECO:0007669"/>
    <property type="project" value="UniProtKB-KW"/>
</dbReference>
<evidence type="ECO:0000256" key="2">
    <source>
        <dbReference type="ARBA" id="ARBA00022729"/>
    </source>
</evidence>
<dbReference type="EMBL" id="DSRT01000076">
    <property type="protein sequence ID" value="HGW29578.1"/>
    <property type="molecule type" value="Genomic_DNA"/>
</dbReference>
<name>A0A7C4XT16_UNCKA</name>
<keyword evidence="12" id="KW-0121">Carboxypeptidase</keyword>